<accession>A0A3M5TV20</accession>
<proteinExistence type="predicted"/>
<evidence type="ECO:0000256" key="1">
    <source>
        <dbReference type="SAM" id="Phobius"/>
    </source>
</evidence>
<reference evidence="2 3" key="1">
    <citation type="submission" date="2018-08" db="EMBL/GenBank/DDBJ databases">
        <title>Recombination of ecologically and evolutionarily significant loci maintains genetic cohesion in the Pseudomonas syringae species complex.</title>
        <authorList>
            <person name="Dillon M."/>
            <person name="Thakur S."/>
            <person name="Almeida R.N.D."/>
            <person name="Weir B.S."/>
            <person name="Guttman D.S."/>
        </authorList>
    </citation>
    <scope>NUCLEOTIDE SEQUENCE [LARGE SCALE GENOMIC DNA]</scope>
    <source>
        <strain evidence="2 3">ICMP 14479</strain>
    </source>
</reference>
<gene>
    <name evidence="2" type="ORF">ALP29_200708</name>
</gene>
<dbReference type="Proteomes" id="UP000280395">
    <property type="component" value="Unassembled WGS sequence"/>
</dbReference>
<protein>
    <submittedName>
        <fullName evidence="2">Uncharacterized protein</fullName>
    </submittedName>
</protein>
<sequence>MQRVEDDDTGVLVRFPKNTQHLSQFYVEKITDAEDQQLIIVIDLPARQKRGAGSALGDVVNGKNAGRRMHLLDHVAQVQTDDVVIRERADNPARLKRGTIIDQRMDQRLAVVLAQVFGVLAIAGLRFALFA</sequence>
<evidence type="ECO:0000313" key="2">
    <source>
        <dbReference type="EMBL" id="RMU37420.1"/>
    </source>
</evidence>
<keyword evidence="1" id="KW-1133">Transmembrane helix</keyword>
<organism evidence="2 3">
    <name type="scientific">Pseudomonas syringae pv. avii</name>
    <dbReference type="NCBI Taxonomy" id="663959"/>
    <lineage>
        <taxon>Bacteria</taxon>
        <taxon>Pseudomonadati</taxon>
        <taxon>Pseudomonadota</taxon>
        <taxon>Gammaproteobacteria</taxon>
        <taxon>Pseudomonadales</taxon>
        <taxon>Pseudomonadaceae</taxon>
        <taxon>Pseudomonas</taxon>
        <taxon>Pseudomonas syringae</taxon>
    </lineage>
</organism>
<keyword evidence="1" id="KW-0472">Membrane</keyword>
<evidence type="ECO:0000313" key="3">
    <source>
        <dbReference type="Proteomes" id="UP000280395"/>
    </source>
</evidence>
<feature type="transmembrane region" description="Helical" evidence="1">
    <location>
        <begin position="109"/>
        <end position="129"/>
    </location>
</feature>
<keyword evidence="1" id="KW-0812">Transmembrane</keyword>
<name>A0A3M5TV20_PSESX</name>
<dbReference type="EMBL" id="RBUA01001722">
    <property type="protein sequence ID" value="RMU37420.1"/>
    <property type="molecule type" value="Genomic_DNA"/>
</dbReference>
<dbReference type="AlphaFoldDB" id="A0A3M5TV20"/>
<comment type="caution">
    <text evidence="2">The sequence shown here is derived from an EMBL/GenBank/DDBJ whole genome shotgun (WGS) entry which is preliminary data.</text>
</comment>